<name>A0A1W6N4H1_9PROT</name>
<dbReference type="KEGG" id="naf:GQ61_04970"/>
<dbReference type="InterPro" id="IPR036291">
    <property type="entry name" value="NAD(P)-bd_dom_sf"/>
</dbReference>
<dbReference type="PANTHER" id="PTHR44196">
    <property type="entry name" value="DEHYDROGENASE/REDUCTASE SDR FAMILY MEMBER 7B"/>
    <property type="match status" value="1"/>
</dbReference>
<dbReference type="PRINTS" id="PR00081">
    <property type="entry name" value="GDHRDH"/>
</dbReference>
<proteinExistence type="inferred from homology"/>
<sequence>MGRLKGRKIIITGATGGLGQSVAKKFDAEGAELILIGRKTKSLEDLDDCLSKNALLIPLDLKNTEGIYEMAASIGKRFGYIDGLLGLAATLGSLTPLTHLTPALWQQVLQTNLHANWHLLRALEPLLLKSTGGRICFATDLPEETAYWGAYATSKSGLNTMIKAYSKEMEHSKIKVNLINPGPLRTNLRAQAFPGEDPSKIASPDTVTDMFVEAMAS</sequence>
<dbReference type="GO" id="GO:0016020">
    <property type="term" value="C:membrane"/>
    <property type="evidence" value="ECO:0007669"/>
    <property type="project" value="TreeGrafter"/>
</dbReference>
<gene>
    <name evidence="3" type="ORF">GQ61_04970</name>
</gene>
<dbReference type="PANTHER" id="PTHR44196:SF4">
    <property type="entry name" value="SHORT CHAIN DEHYDROGENASE"/>
    <property type="match status" value="1"/>
</dbReference>
<evidence type="ECO:0000256" key="1">
    <source>
        <dbReference type="ARBA" id="ARBA00006484"/>
    </source>
</evidence>
<dbReference type="InterPro" id="IPR002347">
    <property type="entry name" value="SDR_fam"/>
</dbReference>
<reference evidence="3 4" key="1">
    <citation type="submission" date="2014-06" db="EMBL/GenBank/DDBJ databases">
        <title>The genome of the endonuclear symbiont Nucleicultrix amoebiphila.</title>
        <authorList>
            <person name="Schulz F."/>
            <person name="Horn M."/>
        </authorList>
    </citation>
    <scope>NUCLEOTIDE SEQUENCE [LARGE SCALE GENOMIC DNA]</scope>
    <source>
        <strain evidence="3 4">FS5</strain>
    </source>
</reference>
<evidence type="ECO:0008006" key="5">
    <source>
        <dbReference type="Google" id="ProtNLM"/>
    </source>
</evidence>
<dbReference type="RefSeq" id="WP_085784233.1">
    <property type="nucleotide sequence ID" value="NZ_CP008743.1"/>
</dbReference>
<evidence type="ECO:0000313" key="3">
    <source>
        <dbReference type="EMBL" id="ARN84753.1"/>
    </source>
</evidence>
<dbReference type="EMBL" id="CP008743">
    <property type="protein sequence ID" value="ARN84753.1"/>
    <property type="molecule type" value="Genomic_DNA"/>
</dbReference>
<accession>A0A1W6N4H1</accession>
<comment type="similarity">
    <text evidence="1">Belongs to the short-chain dehydrogenases/reductases (SDR) family.</text>
</comment>
<organism evidence="3 4">
    <name type="scientific">Candidatus Nucleicultrix amoebiphila FS5</name>
    <dbReference type="NCBI Taxonomy" id="1414854"/>
    <lineage>
        <taxon>Bacteria</taxon>
        <taxon>Pseudomonadati</taxon>
        <taxon>Pseudomonadota</taxon>
        <taxon>Alphaproteobacteria</taxon>
        <taxon>Holosporales</taxon>
        <taxon>Candidatus Nucleicultricaceae</taxon>
        <taxon>Candidatus Nucleicultrix</taxon>
    </lineage>
</organism>
<dbReference type="STRING" id="1414854.GQ61_04970"/>
<dbReference type="Pfam" id="PF00106">
    <property type="entry name" value="adh_short"/>
    <property type="match status" value="1"/>
</dbReference>
<dbReference type="AlphaFoldDB" id="A0A1W6N4H1"/>
<keyword evidence="2" id="KW-0560">Oxidoreductase</keyword>
<dbReference type="OrthoDB" id="9790785at2"/>
<dbReference type="Proteomes" id="UP000237351">
    <property type="component" value="Chromosome"/>
</dbReference>
<evidence type="ECO:0000313" key="4">
    <source>
        <dbReference type="Proteomes" id="UP000237351"/>
    </source>
</evidence>
<dbReference type="GO" id="GO:0016491">
    <property type="term" value="F:oxidoreductase activity"/>
    <property type="evidence" value="ECO:0007669"/>
    <property type="project" value="UniProtKB-KW"/>
</dbReference>
<keyword evidence="4" id="KW-1185">Reference proteome</keyword>
<protein>
    <recommendedName>
        <fullName evidence="5">Oxidoreductase</fullName>
    </recommendedName>
</protein>
<dbReference type="SUPFAM" id="SSF51735">
    <property type="entry name" value="NAD(P)-binding Rossmann-fold domains"/>
    <property type="match status" value="1"/>
</dbReference>
<dbReference type="InterPro" id="IPR020904">
    <property type="entry name" value="Sc_DH/Rdtase_CS"/>
</dbReference>
<dbReference type="Gene3D" id="3.40.50.720">
    <property type="entry name" value="NAD(P)-binding Rossmann-like Domain"/>
    <property type="match status" value="1"/>
</dbReference>
<evidence type="ECO:0000256" key="2">
    <source>
        <dbReference type="ARBA" id="ARBA00023002"/>
    </source>
</evidence>
<dbReference type="PROSITE" id="PS00061">
    <property type="entry name" value="ADH_SHORT"/>
    <property type="match status" value="1"/>
</dbReference>